<keyword evidence="1" id="KW-1133">Transmembrane helix</keyword>
<protein>
    <submittedName>
        <fullName evidence="2">Uncharacterized protein</fullName>
    </submittedName>
</protein>
<dbReference type="Proteomes" id="UP000515917">
    <property type="component" value="Chromosome"/>
</dbReference>
<accession>A0A7G3GBP8</accession>
<keyword evidence="1" id="KW-0472">Membrane</keyword>
<keyword evidence="3" id="KW-1185">Reference proteome</keyword>
<name>A0A7G3GBP8_9NEIS</name>
<feature type="transmembrane region" description="Helical" evidence="1">
    <location>
        <begin position="36"/>
        <end position="59"/>
    </location>
</feature>
<reference evidence="2 3" key="1">
    <citation type="submission" date="2018-01" db="EMBL/GenBank/DDBJ databases">
        <title>Genome sequence of Iodobacter sp. strain PCH194 isolated from Indian Trans-Himalaya.</title>
        <authorList>
            <person name="Kumar V."/>
            <person name="Thakur V."/>
            <person name="Kumar S."/>
            <person name="Singh D."/>
        </authorList>
    </citation>
    <scope>NUCLEOTIDE SEQUENCE [LARGE SCALE GENOMIC DNA]</scope>
    <source>
        <strain evidence="2 3">PCH194</strain>
    </source>
</reference>
<proteinExistence type="predicted"/>
<dbReference type="AlphaFoldDB" id="A0A7G3GBP8"/>
<keyword evidence="1" id="KW-0812">Transmembrane</keyword>
<dbReference type="EMBL" id="CP025781">
    <property type="protein sequence ID" value="QBC44837.1"/>
    <property type="molecule type" value="Genomic_DNA"/>
</dbReference>
<evidence type="ECO:0000256" key="1">
    <source>
        <dbReference type="SAM" id="Phobius"/>
    </source>
</evidence>
<organism evidence="2 3">
    <name type="scientific">Iodobacter fluviatilis</name>
    <dbReference type="NCBI Taxonomy" id="537"/>
    <lineage>
        <taxon>Bacteria</taxon>
        <taxon>Pseudomonadati</taxon>
        <taxon>Pseudomonadota</taxon>
        <taxon>Betaproteobacteria</taxon>
        <taxon>Neisseriales</taxon>
        <taxon>Chitinibacteraceae</taxon>
        <taxon>Iodobacter</taxon>
    </lineage>
</organism>
<evidence type="ECO:0000313" key="2">
    <source>
        <dbReference type="EMBL" id="QBC44837.1"/>
    </source>
</evidence>
<evidence type="ECO:0000313" key="3">
    <source>
        <dbReference type="Proteomes" id="UP000515917"/>
    </source>
</evidence>
<sequence>MVFASQKTKGNSLCSHSRVVFFVELDHTLSLFYKVFFIHLCGSVALIRFLYTFFMIWIFL</sequence>
<dbReference type="KEGG" id="ifl:C1H71_15700"/>
<gene>
    <name evidence="2" type="ORF">C1H71_15700</name>
</gene>